<name>A0AAD1T9I9_PELCU</name>
<accession>A0AAD1T9I9</accession>
<feature type="compositionally biased region" description="Basic and acidic residues" evidence="1">
    <location>
        <begin position="1"/>
        <end position="15"/>
    </location>
</feature>
<dbReference type="EMBL" id="OW240922">
    <property type="protein sequence ID" value="CAH2321512.1"/>
    <property type="molecule type" value="Genomic_DNA"/>
</dbReference>
<dbReference type="Proteomes" id="UP001295444">
    <property type="component" value="Chromosome 11"/>
</dbReference>
<reference evidence="2" key="1">
    <citation type="submission" date="2022-03" db="EMBL/GenBank/DDBJ databases">
        <authorList>
            <person name="Alioto T."/>
            <person name="Alioto T."/>
            <person name="Gomez Garrido J."/>
        </authorList>
    </citation>
    <scope>NUCLEOTIDE SEQUENCE</scope>
</reference>
<gene>
    <name evidence="2" type="ORF">PECUL_23A027701</name>
</gene>
<dbReference type="AlphaFoldDB" id="A0AAD1T9I9"/>
<keyword evidence="3" id="KW-1185">Reference proteome</keyword>
<organism evidence="2 3">
    <name type="scientific">Pelobates cultripes</name>
    <name type="common">Western spadefoot toad</name>
    <dbReference type="NCBI Taxonomy" id="61616"/>
    <lineage>
        <taxon>Eukaryota</taxon>
        <taxon>Metazoa</taxon>
        <taxon>Chordata</taxon>
        <taxon>Craniata</taxon>
        <taxon>Vertebrata</taxon>
        <taxon>Euteleostomi</taxon>
        <taxon>Amphibia</taxon>
        <taxon>Batrachia</taxon>
        <taxon>Anura</taxon>
        <taxon>Pelobatoidea</taxon>
        <taxon>Pelobatidae</taxon>
        <taxon>Pelobates</taxon>
    </lineage>
</organism>
<feature type="region of interest" description="Disordered" evidence="1">
    <location>
        <begin position="226"/>
        <end position="248"/>
    </location>
</feature>
<protein>
    <submittedName>
        <fullName evidence="2">Uncharacterized protein</fullName>
    </submittedName>
</protein>
<sequence>MPEESEIFKEDREIPNVEQGVEAEEADSNGNSSVKVFGAETSCGSQNTQVGFLQDLGFAKPNIVKPINVGLDVSFQYSEQHYKEPNPSNQVNMQKQAIEKARLYDYQFRNAMNSEEIKSNTDHKQYVKRELSEKLLTAKDGLCSDNVEDKGESVARENRPEGLANVTSHCSETVIIHPTTCAVKEDCVALVCTEVAATNTNWPDPIRTLSEEMPEKQFGDILTFQATSEPPNHDKNGNNRSKRKWSSVQLEEDVKAKKIGSTKIMNGPYLEAEMEKEPETLGEKDQQLSQLEELLEEMLNDPSPDSPELDVGGNSPVITWCVSMWPDPSSESDTEIDVLH</sequence>
<evidence type="ECO:0000256" key="1">
    <source>
        <dbReference type="SAM" id="MobiDB-lite"/>
    </source>
</evidence>
<proteinExistence type="predicted"/>
<evidence type="ECO:0000313" key="2">
    <source>
        <dbReference type="EMBL" id="CAH2321512.1"/>
    </source>
</evidence>
<evidence type="ECO:0000313" key="3">
    <source>
        <dbReference type="Proteomes" id="UP001295444"/>
    </source>
</evidence>
<feature type="region of interest" description="Disordered" evidence="1">
    <location>
        <begin position="1"/>
        <end position="33"/>
    </location>
</feature>